<sequence length="52" mass="5650">MSVREGIAVVYSMRQGRGSAADYKNGVCIINKPLPVSSFLPQGFCIDMVEIT</sequence>
<comment type="caution">
    <text evidence="1">The sequence shown here is derived from an EMBL/GenBank/DDBJ whole genome shotgun (WGS) entry which is preliminary data.</text>
</comment>
<proteinExistence type="predicted"/>
<gene>
    <name evidence="1" type="ORF">APHCRT_0563</name>
</gene>
<evidence type="ECO:0000313" key="1">
    <source>
        <dbReference type="EMBL" id="KJV86251.1"/>
    </source>
</evidence>
<dbReference type="PATRIC" id="fig|1359157.3.peg.225"/>
<reference evidence="1 2" key="1">
    <citation type="submission" date="2015-01" db="EMBL/GenBank/DDBJ databases">
        <title>Genome Sequencing of Rickettsiales.</title>
        <authorList>
            <person name="Daugherty S.C."/>
            <person name="Su Q."/>
            <person name="Abolude K."/>
            <person name="Beier-Sexton M."/>
            <person name="Carlyon J.A."/>
            <person name="Carter R."/>
            <person name="Day N.P."/>
            <person name="Dumler S.J."/>
            <person name="Dyachenko V."/>
            <person name="Godinez A."/>
            <person name="Kurtti T.J."/>
            <person name="Lichay M."/>
            <person name="Mullins K.E."/>
            <person name="Ott S."/>
            <person name="Pappas-Brown V."/>
            <person name="Paris D.H."/>
            <person name="Patel P."/>
            <person name="Richards A.L."/>
            <person name="Sadzewicz L."/>
            <person name="Sears K."/>
            <person name="Seidman D."/>
            <person name="Sengamalay N."/>
            <person name="Stenos J."/>
            <person name="Tallon L.J."/>
            <person name="Vincent G."/>
            <person name="Fraser C.M."/>
            <person name="Munderloh U."/>
            <person name="Dunning-Hotopp J.C."/>
        </authorList>
    </citation>
    <scope>NUCLEOTIDE SEQUENCE [LARGE SCALE GENOMIC DNA]</scope>
    <source>
        <strain evidence="1 2">CRT53-1</strain>
    </source>
</reference>
<protein>
    <submittedName>
        <fullName evidence="1">Uncharacterized protein</fullName>
    </submittedName>
</protein>
<evidence type="ECO:0000313" key="2">
    <source>
        <dbReference type="Proteomes" id="UP000033722"/>
    </source>
</evidence>
<organism evidence="1 2">
    <name type="scientific">Anaplasma phagocytophilum str. CRT53-1</name>
    <dbReference type="NCBI Taxonomy" id="1359157"/>
    <lineage>
        <taxon>Bacteria</taxon>
        <taxon>Pseudomonadati</taxon>
        <taxon>Pseudomonadota</taxon>
        <taxon>Alphaproteobacteria</taxon>
        <taxon>Rickettsiales</taxon>
        <taxon>Anaplasmataceae</taxon>
        <taxon>Anaplasma</taxon>
        <taxon>phagocytophilum group</taxon>
    </lineage>
</organism>
<dbReference type="RefSeq" id="WP_155238511.1">
    <property type="nucleotide sequence ID" value="NZ_LAOD01000016.1"/>
</dbReference>
<name>A0A0F3Q263_ANAPH</name>
<dbReference type="AlphaFoldDB" id="A0A0F3Q263"/>
<dbReference type="EMBL" id="LAOD01000016">
    <property type="protein sequence ID" value="KJV86251.1"/>
    <property type="molecule type" value="Genomic_DNA"/>
</dbReference>
<accession>A0A0F3Q263</accession>
<dbReference type="Proteomes" id="UP000033722">
    <property type="component" value="Unassembled WGS sequence"/>
</dbReference>